<sequence>MSEQIRPRGTEYELDSQIECRRNQPDLCTIYRSEPDEMREMSGWITAKGDAFVDAQAYR</sequence>
<dbReference type="AlphaFoldDB" id="A0A6B0T4I1"/>
<organism evidence="2 3">
    <name type="scientific">Halovenus carboxidivorans</name>
    <dbReference type="NCBI Taxonomy" id="2692199"/>
    <lineage>
        <taxon>Archaea</taxon>
        <taxon>Methanobacteriati</taxon>
        <taxon>Methanobacteriota</taxon>
        <taxon>Stenosarchaea group</taxon>
        <taxon>Halobacteria</taxon>
        <taxon>Halobacteriales</taxon>
        <taxon>Haloarculaceae</taxon>
        <taxon>Halovenus</taxon>
    </lineage>
</organism>
<reference evidence="2 3" key="1">
    <citation type="submission" date="2019-12" db="EMBL/GenBank/DDBJ databases">
        <title>Isolation and characterization of three novel carbon monoxide-oxidizing members of Halobacteria from salione crusts and soils.</title>
        <authorList>
            <person name="Myers M.R."/>
            <person name="King G.M."/>
        </authorList>
    </citation>
    <scope>NUCLEOTIDE SEQUENCE [LARGE SCALE GENOMIC DNA]</scope>
    <source>
        <strain evidence="2 3">WSH3</strain>
    </source>
</reference>
<accession>A0A6B0T4I1</accession>
<gene>
    <name evidence="2" type="ORF">GRX03_15295</name>
</gene>
<dbReference type="InterPro" id="IPR055933">
    <property type="entry name" value="DUF7511"/>
</dbReference>
<dbReference type="RefSeq" id="WP_159765143.1">
    <property type="nucleotide sequence ID" value="NZ_WUUT01000007.1"/>
</dbReference>
<evidence type="ECO:0000313" key="3">
    <source>
        <dbReference type="Proteomes" id="UP000466535"/>
    </source>
</evidence>
<evidence type="ECO:0000259" key="1">
    <source>
        <dbReference type="Pfam" id="PF24351"/>
    </source>
</evidence>
<comment type="caution">
    <text evidence="2">The sequence shown here is derived from an EMBL/GenBank/DDBJ whole genome shotgun (WGS) entry which is preliminary data.</text>
</comment>
<keyword evidence="3" id="KW-1185">Reference proteome</keyword>
<dbReference type="Proteomes" id="UP000466535">
    <property type="component" value="Unassembled WGS sequence"/>
</dbReference>
<protein>
    <recommendedName>
        <fullName evidence="1">DUF7511 domain-containing protein</fullName>
    </recommendedName>
</protein>
<dbReference type="Pfam" id="PF24351">
    <property type="entry name" value="DUF7511"/>
    <property type="match status" value="1"/>
</dbReference>
<feature type="domain" description="DUF7511" evidence="1">
    <location>
        <begin position="13"/>
        <end position="59"/>
    </location>
</feature>
<evidence type="ECO:0000313" key="2">
    <source>
        <dbReference type="EMBL" id="MXR52964.1"/>
    </source>
</evidence>
<name>A0A6B0T4I1_9EURY</name>
<proteinExistence type="predicted"/>
<dbReference type="OrthoDB" id="186853at2157"/>
<dbReference type="EMBL" id="WUUT01000007">
    <property type="protein sequence ID" value="MXR52964.1"/>
    <property type="molecule type" value="Genomic_DNA"/>
</dbReference>